<proteinExistence type="inferred from homology"/>
<keyword evidence="8 10" id="KW-0811">Translocation</keyword>
<keyword evidence="9 10" id="KW-0472">Membrane</keyword>
<keyword evidence="6 10" id="KW-0653">Protein transport</keyword>
<dbReference type="InterPro" id="IPR004692">
    <property type="entry name" value="SecG"/>
</dbReference>
<dbReference type="GO" id="GO:0005886">
    <property type="term" value="C:plasma membrane"/>
    <property type="evidence" value="ECO:0007669"/>
    <property type="project" value="UniProtKB-SubCell"/>
</dbReference>
<accession>A0A2H3NIA4</accession>
<dbReference type="RefSeq" id="WP_098063278.1">
    <property type="nucleotide sequence ID" value="NZ_PDEP01000017.1"/>
</dbReference>
<evidence type="ECO:0000313" key="13">
    <source>
        <dbReference type="Proteomes" id="UP000221024"/>
    </source>
</evidence>
<dbReference type="NCBIfam" id="TIGR00810">
    <property type="entry name" value="secG"/>
    <property type="match status" value="1"/>
</dbReference>
<comment type="similarity">
    <text evidence="2 10">Belongs to the SecG family.</text>
</comment>
<sequence>MSFPFIITLGVITLIALLMIIVILLQSGQGGGLAGIASSGATRQVLGTRQAPDLLEKITWVLGTAFIVLCILINFMIQNEGPEESIIQQQAPQQQQQQMPAAPGGGTDGTPLPGDGGSQQPSQDQE</sequence>
<keyword evidence="3 10" id="KW-0813">Transport</keyword>
<feature type="compositionally biased region" description="Low complexity" evidence="11">
    <location>
        <begin position="88"/>
        <end position="102"/>
    </location>
</feature>
<comment type="function">
    <text evidence="10">Involved in protein export. Participates in an early event of protein translocation.</text>
</comment>
<evidence type="ECO:0000256" key="10">
    <source>
        <dbReference type="RuleBase" id="RU365087"/>
    </source>
</evidence>
<evidence type="ECO:0000256" key="6">
    <source>
        <dbReference type="ARBA" id="ARBA00022927"/>
    </source>
</evidence>
<comment type="caution">
    <text evidence="12">The sequence shown here is derived from an EMBL/GenBank/DDBJ whole genome shotgun (WGS) entry which is preliminary data.</text>
</comment>
<dbReference type="PANTHER" id="PTHR34182:SF1">
    <property type="entry name" value="PROTEIN-EXPORT MEMBRANE PROTEIN SECG"/>
    <property type="match status" value="1"/>
</dbReference>
<evidence type="ECO:0000256" key="2">
    <source>
        <dbReference type="ARBA" id="ARBA00008445"/>
    </source>
</evidence>
<feature type="region of interest" description="Disordered" evidence="11">
    <location>
        <begin position="84"/>
        <end position="126"/>
    </location>
</feature>
<evidence type="ECO:0000256" key="9">
    <source>
        <dbReference type="ARBA" id="ARBA00023136"/>
    </source>
</evidence>
<dbReference type="PRINTS" id="PR01651">
    <property type="entry name" value="SECGEXPORT"/>
</dbReference>
<keyword evidence="13" id="KW-1185">Reference proteome</keyword>
<organism evidence="12 13">
    <name type="scientific">Longimonas halophila</name>
    <dbReference type="NCBI Taxonomy" id="1469170"/>
    <lineage>
        <taxon>Bacteria</taxon>
        <taxon>Pseudomonadati</taxon>
        <taxon>Rhodothermota</taxon>
        <taxon>Rhodothermia</taxon>
        <taxon>Rhodothermales</taxon>
        <taxon>Salisaetaceae</taxon>
        <taxon>Longimonas</taxon>
    </lineage>
</organism>
<evidence type="ECO:0000256" key="8">
    <source>
        <dbReference type="ARBA" id="ARBA00023010"/>
    </source>
</evidence>
<evidence type="ECO:0000256" key="3">
    <source>
        <dbReference type="ARBA" id="ARBA00022448"/>
    </source>
</evidence>
<evidence type="ECO:0000256" key="11">
    <source>
        <dbReference type="SAM" id="MobiDB-lite"/>
    </source>
</evidence>
<feature type="compositionally biased region" description="Low complexity" evidence="11">
    <location>
        <begin position="109"/>
        <end position="126"/>
    </location>
</feature>
<protein>
    <recommendedName>
        <fullName evidence="10">Protein-export membrane protein SecG</fullName>
    </recommendedName>
</protein>
<dbReference type="OrthoDB" id="1122493at2"/>
<evidence type="ECO:0000313" key="12">
    <source>
        <dbReference type="EMBL" id="PEN05032.1"/>
    </source>
</evidence>
<reference evidence="12 13" key="1">
    <citation type="submission" date="2017-10" db="EMBL/GenBank/DDBJ databases">
        <title>Draft genome of Longimonas halophila.</title>
        <authorList>
            <person name="Goh K.M."/>
            <person name="Shamsir M.S."/>
            <person name="Lim S.W."/>
        </authorList>
    </citation>
    <scope>NUCLEOTIDE SEQUENCE [LARGE SCALE GENOMIC DNA]</scope>
    <source>
        <strain evidence="12 13">KCTC 42399</strain>
    </source>
</reference>
<dbReference type="PANTHER" id="PTHR34182">
    <property type="entry name" value="PROTEIN-EXPORT MEMBRANE PROTEIN SECG"/>
    <property type="match status" value="1"/>
</dbReference>
<dbReference type="GO" id="GO:0065002">
    <property type="term" value="P:intracellular protein transmembrane transport"/>
    <property type="evidence" value="ECO:0007669"/>
    <property type="project" value="TreeGrafter"/>
</dbReference>
<keyword evidence="5 10" id="KW-0812">Transmembrane</keyword>
<dbReference type="Proteomes" id="UP000221024">
    <property type="component" value="Unassembled WGS sequence"/>
</dbReference>
<evidence type="ECO:0000256" key="4">
    <source>
        <dbReference type="ARBA" id="ARBA00022475"/>
    </source>
</evidence>
<evidence type="ECO:0000256" key="1">
    <source>
        <dbReference type="ARBA" id="ARBA00004651"/>
    </source>
</evidence>
<name>A0A2H3NIA4_9BACT</name>
<feature type="transmembrane region" description="Helical" evidence="10">
    <location>
        <begin position="58"/>
        <end position="77"/>
    </location>
</feature>
<keyword evidence="7 10" id="KW-1133">Transmembrane helix</keyword>
<dbReference type="GO" id="GO:0009306">
    <property type="term" value="P:protein secretion"/>
    <property type="evidence" value="ECO:0007669"/>
    <property type="project" value="UniProtKB-UniRule"/>
</dbReference>
<keyword evidence="4 10" id="KW-1003">Cell membrane</keyword>
<evidence type="ECO:0000256" key="7">
    <source>
        <dbReference type="ARBA" id="ARBA00022989"/>
    </source>
</evidence>
<dbReference type="Pfam" id="PF03840">
    <property type="entry name" value="SecG"/>
    <property type="match status" value="1"/>
</dbReference>
<comment type="caution">
    <text evidence="10">Lacks conserved residue(s) required for the propagation of feature annotation.</text>
</comment>
<dbReference type="EMBL" id="PDEP01000017">
    <property type="protein sequence ID" value="PEN05032.1"/>
    <property type="molecule type" value="Genomic_DNA"/>
</dbReference>
<gene>
    <name evidence="12" type="primary">secG</name>
    <name evidence="12" type="ORF">CRI93_14045</name>
</gene>
<dbReference type="GO" id="GO:0043952">
    <property type="term" value="P:protein transport by the Sec complex"/>
    <property type="evidence" value="ECO:0007669"/>
    <property type="project" value="TreeGrafter"/>
</dbReference>
<comment type="subcellular location">
    <subcellularLocation>
        <location evidence="1 10">Cell membrane</location>
        <topology evidence="1 10">Multi-pass membrane protein</topology>
    </subcellularLocation>
</comment>
<dbReference type="AlphaFoldDB" id="A0A2H3NIA4"/>
<dbReference type="GO" id="GO:0015450">
    <property type="term" value="F:protein-transporting ATPase activity"/>
    <property type="evidence" value="ECO:0007669"/>
    <property type="project" value="UniProtKB-UniRule"/>
</dbReference>
<evidence type="ECO:0000256" key="5">
    <source>
        <dbReference type="ARBA" id="ARBA00022692"/>
    </source>
</evidence>